<evidence type="ECO:0000313" key="1">
    <source>
        <dbReference type="EMBL" id="CAD8922483.1"/>
    </source>
</evidence>
<protein>
    <submittedName>
        <fullName evidence="2">Uncharacterized protein</fullName>
    </submittedName>
</protein>
<proteinExistence type="predicted"/>
<dbReference type="InterPro" id="IPR027417">
    <property type="entry name" value="P-loop_NTPase"/>
</dbReference>
<dbReference type="EMBL" id="HBFS01023537">
    <property type="protein sequence ID" value="CAD8922483.1"/>
    <property type="molecule type" value="Transcribed_RNA"/>
</dbReference>
<sequence length="168" mass="18682">MMFEGAADDDPLRRCVPVYPTTVQVEDSATGGQRLERGGRTRKQIPLSLAWAMTTYRSQGLTLGYYTFDPDSRAYTQGADYTGFSRASDVNKLAVVYRPFERYMRIFTPAFKARAAHEARVRKLALQTLRNPKWLAVWPSASAVAAFAEAFALSGVATHESSQTDDSD</sequence>
<dbReference type="EMBL" id="HBFS01023538">
    <property type="protein sequence ID" value="CAD8922484.1"/>
    <property type="molecule type" value="Transcribed_RNA"/>
</dbReference>
<reference evidence="2" key="1">
    <citation type="submission" date="2021-01" db="EMBL/GenBank/DDBJ databases">
        <authorList>
            <person name="Corre E."/>
            <person name="Pelletier E."/>
            <person name="Niang G."/>
            <person name="Scheremetjew M."/>
            <person name="Finn R."/>
            <person name="Kale V."/>
            <person name="Holt S."/>
            <person name="Cochrane G."/>
            <person name="Meng A."/>
            <person name="Brown T."/>
            <person name="Cohen L."/>
        </authorList>
    </citation>
    <scope>NUCLEOTIDE SEQUENCE</scope>
    <source>
        <strain evidence="2">Ms1</strain>
    </source>
</reference>
<dbReference type="AlphaFoldDB" id="A0A6T6YTM6"/>
<evidence type="ECO:0000313" key="2">
    <source>
        <dbReference type="EMBL" id="CAD8922484.1"/>
    </source>
</evidence>
<gene>
    <name evidence="1" type="ORF">BSP0115_LOCUS15746</name>
    <name evidence="2" type="ORF">BSP0115_LOCUS15747</name>
</gene>
<organism evidence="2">
    <name type="scientific">Bicosoecida sp. CB-2014</name>
    <dbReference type="NCBI Taxonomy" id="1486930"/>
    <lineage>
        <taxon>Eukaryota</taxon>
        <taxon>Sar</taxon>
        <taxon>Stramenopiles</taxon>
        <taxon>Bigyra</taxon>
        <taxon>Opalozoa</taxon>
        <taxon>Bicosoecida</taxon>
    </lineage>
</organism>
<dbReference type="SUPFAM" id="SSF52540">
    <property type="entry name" value="P-loop containing nucleoside triphosphate hydrolases"/>
    <property type="match status" value="1"/>
</dbReference>
<name>A0A6T6YTM6_9STRA</name>
<accession>A0A6T6YTM6</accession>